<keyword evidence="3 6" id="KW-0812">Transmembrane</keyword>
<keyword evidence="4 6" id="KW-1133">Transmembrane helix</keyword>
<evidence type="ECO:0000313" key="8">
    <source>
        <dbReference type="Proteomes" id="UP000218796"/>
    </source>
</evidence>
<evidence type="ECO:0000256" key="2">
    <source>
        <dbReference type="ARBA" id="ARBA00008564"/>
    </source>
</evidence>
<comment type="subcellular location">
    <subcellularLocation>
        <location evidence="1">Membrane</location>
        <topology evidence="1">Multi-pass membrane protein</topology>
    </subcellularLocation>
</comment>
<protein>
    <submittedName>
        <fullName evidence="7">Cobalt transporter</fullName>
    </submittedName>
</protein>
<keyword evidence="8" id="KW-1185">Reference proteome</keyword>
<evidence type="ECO:0000313" key="7">
    <source>
        <dbReference type="EMBL" id="PAV97322.1"/>
    </source>
</evidence>
<evidence type="ECO:0000256" key="6">
    <source>
        <dbReference type="SAM" id="Phobius"/>
    </source>
</evidence>
<dbReference type="Proteomes" id="UP000218796">
    <property type="component" value="Unassembled WGS sequence"/>
</dbReference>
<evidence type="ECO:0000256" key="5">
    <source>
        <dbReference type="ARBA" id="ARBA00023136"/>
    </source>
</evidence>
<comment type="similarity">
    <text evidence="2">Belongs to the CbiQ family.</text>
</comment>
<reference evidence="7 8" key="1">
    <citation type="submission" date="2017-08" db="EMBL/GenBank/DDBJ databases">
        <title>Draft Genome Sequence of Hafnia alvei CITHA-6 Isolated from Raw Bovine Milk.</title>
        <authorList>
            <person name="Culligan E.P."/>
            <person name="Mcsweeney A."/>
            <person name="O'Doherty C."/>
            <person name="Gleeson E."/>
            <person name="O'Riordan D."/>
            <person name="Sleator R.D."/>
        </authorList>
    </citation>
    <scope>NUCLEOTIDE SEQUENCE [LARGE SCALE GENOMIC DNA]</scope>
    <source>
        <strain evidence="7 8">CITHA-6</strain>
    </source>
</reference>
<sequence>MHPFTLLMLWIWYSVSALFLPVHLLVGWSALPIVIILAWPASRWRISIILAVMLPMGLGLWLVHGHWLHSLLSGSGGGTLAAPIFAITLWLRLLVFFAGAQLWLQKVSTPYFVQALFSSRLPPSIAYLCAGPLLLKEQLRQQLAAIREAQAARGVAFDGNVFQRIKTILPLLSPLLLQSLHDLSTRSAALDARAFRFFPHRTILNPVREHKFEPWLRFMLLGCLLIEGGTFWLYW</sequence>
<evidence type="ECO:0000256" key="3">
    <source>
        <dbReference type="ARBA" id="ARBA00022692"/>
    </source>
</evidence>
<dbReference type="InterPro" id="IPR003339">
    <property type="entry name" value="ABC/ECF_trnsptr_transmembrane"/>
</dbReference>
<proteinExistence type="inferred from homology"/>
<accession>A0A2A2MED0</accession>
<dbReference type="AlphaFoldDB" id="A0A2A2MED0"/>
<dbReference type="CDD" id="cd16914">
    <property type="entry name" value="EcfT"/>
    <property type="match status" value="1"/>
</dbReference>
<keyword evidence="5 6" id="KW-0472">Membrane</keyword>
<feature type="transmembrane region" description="Helical" evidence="6">
    <location>
        <begin position="46"/>
        <end position="68"/>
    </location>
</feature>
<dbReference type="GO" id="GO:0005886">
    <property type="term" value="C:plasma membrane"/>
    <property type="evidence" value="ECO:0007669"/>
    <property type="project" value="UniProtKB-ARBA"/>
</dbReference>
<feature type="transmembrane region" description="Helical" evidence="6">
    <location>
        <begin position="215"/>
        <end position="234"/>
    </location>
</feature>
<dbReference type="OrthoDB" id="5588960at2"/>
<gene>
    <name evidence="7" type="ORF">CJD50_06630</name>
</gene>
<organism evidence="7 8">
    <name type="scientific">Hafnia paralvei</name>
    <dbReference type="NCBI Taxonomy" id="546367"/>
    <lineage>
        <taxon>Bacteria</taxon>
        <taxon>Pseudomonadati</taxon>
        <taxon>Pseudomonadota</taxon>
        <taxon>Gammaproteobacteria</taxon>
        <taxon>Enterobacterales</taxon>
        <taxon>Hafniaceae</taxon>
        <taxon>Hafnia</taxon>
    </lineage>
</organism>
<evidence type="ECO:0000256" key="1">
    <source>
        <dbReference type="ARBA" id="ARBA00004141"/>
    </source>
</evidence>
<feature type="transmembrane region" description="Helical" evidence="6">
    <location>
        <begin position="12"/>
        <end position="39"/>
    </location>
</feature>
<name>A0A2A2MED0_9GAMM</name>
<dbReference type="RefSeq" id="WP_039186242.1">
    <property type="nucleotide sequence ID" value="NZ_CAUFSP010000015.1"/>
</dbReference>
<evidence type="ECO:0000256" key="4">
    <source>
        <dbReference type="ARBA" id="ARBA00022989"/>
    </source>
</evidence>
<comment type="caution">
    <text evidence="7">The sequence shown here is derived from an EMBL/GenBank/DDBJ whole genome shotgun (WGS) entry which is preliminary data.</text>
</comment>
<dbReference type="EMBL" id="NQMS01000002">
    <property type="protein sequence ID" value="PAV97322.1"/>
    <property type="molecule type" value="Genomic_DNA"/>
</dbReference>
<feature type="transmembrane region" description="Helical" evidence="6">
    <location>
        <begin position="80"/>
        <end position="104"/>
    </location>
</feature>